<proteinExistence type="predicted"/>
<evidence type="ECO:0000313" key="2">
    <source>
        <dbReference type="Proteomes" id="UP001642520"/>
    </source>
</evidence>
<name>A0ABP1N8Z5_XYLVO</name>
<dbReference type="EMBL" id="CAXAJV020001287">
    <property type="protein sequence ID" value="CAL7936503.1"/>
    <property type="molecule type" value="Genomic_DNA"/>
</dbReference>
<evidence type="ECO:0000313" key="1">
    <source>
        <dbReference type="EMBL" id="CAL7936503.1"/>
    </source>
</evidence>
<protein>
    <submittedName>
        <fullName evidence="1">Uncharacterized protein</fullName>
    </submittedName>
</protein>
<organism evidence="1 2">
    <name type="scientific">Xylocopa violacea</name>
    <name type="common">Violet carpenter bee</name>
    <name type="synonym">Apis violacea</name>
    <dbReference type="NCBI Taxonomy" id="135666"/>
    <lineage>
        <taxon>Eukaryota</taxon>
        <taxon>Metazoa</taxon>
        <taxon>Ecdysozoa</taxon>
        <taxon>Arthropoda</taxon>
        <taxon>Hexapoda</taxon>
        <taxon>Insecta</taxon>
        <taxon>Pterygota</taxon>
        <taxon>Neoptera</taxon>
        <taxon>Endopterygota</taxon>
        <taxon>Hymenoptera</taxon>
        <taxon>Apocrita</taxon>
        <taxon>Aculeata</taxon>
        <taxon>Apoidea</taxon>
        <taxon>Anthophila</taxon>
        <taxon>Apidae</taxon>
        <taxon>Xylocopa</taxon>
        <taxon>Xylocopa</taxon>
    </lineage>
</organism>
<keyword evidence="2" id="KW-1185">Reference proteome</keyword>
<reference evidence="1 2" key="1">
    <citation type="submission" date="2024-08" db="EMBL/GenBank/DDBJ databases">
        <authorList>
            <person name="Will J Nash"/>
            <person name="Angela Man"/>
            <person name="Seanna McTaggart"/>
            <person name="Kendall Baker"/>
            <person name="Tom Barker"/>
            <person name="Leah Catchpole"/>
            <person name="Alex Durrant"/>
            <person name="Karim Gharbi"/>
            <person name="Naomi Irish"/>
            <person name="Gemy Kaithakottil"/>
            <person name="Debby Ku"/>
            <person name="Aaliyah Providence"/>
            <person name="Felix Shaw"/>
            <person name="David Swarbreck"/>
            <person name="Chris Watkins"/>
            <person name="Ann M. McCartney"/>
            <person name="Giulio Formenti"/>
            <person name="Alice Mouton"/>
            <person name="Noel Vella"/>
            <person name="Bjorn M von Reumont"/>
            <person name="Adriana Vella"/>
            <person name="Wilfried Haerty"/>
        </authorList>
    </citation>
    <scope>NUCLEOTIDE SEQUENCE [LARGE SCALE GENOMIC DNA]</scope>
</reference>
<accession>A0ABP1N8Z5</accession>
<sequence length="131" mass="14933">MKEGNGYRLEKEYRLNAREVENVRIERSKRLHLIFVLFLGESPEECNTIRCLVLEEPVKRHRAAGTLLATGQYLLPLNLVGPKISGGYRDRNSDTGSISSFDSFETGLPSNEHRNISRDRCPNNINSRCNI</sequence>
<dbReference type="Proteomes" id="UP001642520">
    <property type="component" value="Unassembled WGS sequence"/>
</dbReference>
<comment type="caution">
    <text evidence="1">The sequence shown here is derived from an EMBL/GenBank/DDBJ whole genome shotgun (WGS) entry which is preliminary data.</text>
</comment>
<gene>
    <name evidence="1" type="ORF">XYLVIOL_LOCUS2196</name>
</gene>